<evidence type="ECO:0000256" key="5">
    <source>
        <dbReference type="ARBA" id="ARBA00022989"/>
    </source>
</evidence>
<keyword evidence="2 8" id="KW-0813">Transport</keyword>
<keyword evidence="6 8" id="KW-0472">Membrane</keyword>
<dbReference type="InterPro" id="IPR053385">
    <property type="entry name" value="ABC_transport_permease"/>
</dbReference>
<dbReference type="Gene3D" id="1.10.3720.10">
    <property type="entry name" value="MetI-like"/>
    <property type="match status" value="1"/>
</dbReference>
<feature type="transmembrane region" description="Helical" evidence="8">
    <location>
        <begin position="276"/>
        <end position="299"/>
    </location>
</feature>
<dbReference type="Proteomes" id="UP001500740">
    <property type="component" value="Unassembled WGS sequence"/>
</dbReference>
<reference evidence="11 12" key="1">
    <citation type="journal article" date="2019" name="Int. J. Syst. Evol. Microbiol.">
        <title>The Global Catalogue of Microorganisms (GCM) 10K type strain sequencing project: providing services to taxonomists for standard genome sequencing and annotation.</title>
        <authorList>
            <consortium name="The Broad Institute Genomics Platform"/>
            <consortium name="The Broad Institute Genome Sequencing Center for Infectious Disease"/>
            <person name="Wu L."/>
            <person name="Ma J."/>
        </authorList>
    </citation>
    <scope>NUCLEOTIDE SEQUENCE [LARGE SCALE GENOMIC DNA]</scope>
    <source>
        <strain evidence="11 12">JCM 14193</strain>
    </source>
</reference>
<dbReference type="EMBL" id="BAAACZ010000011">
    <property type="protein sequence ID" value="GAA0460386.1"/>
    <property type="molecule type" value="Genomic_DNA"/>
</dbReference>
<dbReference type="InterPro" id="IPR000515">
    <property type="entry name" value="MetI-like"/>
</dbReference>
<feature type="transmembrane region" description="Helical" evidence="8">
    <location>
        <begin position="231"/>
        <end position="256"/>
    </location>
</feature>
<keyword evidence="4 8" id="KW-0812">Transmembrane</keyword>
<feature type="transmembrane region" description="Helical" evidence="8">
    <location>
        <begin position="112"/>
        <end position="138"/>
    </location>
</feature>
<accession>A0ABN0ZVH5</accession>
<organism evidence="11 12">
    <name type="scientific">Alkalibacillus silvisoli</name>
    <dbReference type="NCBI Taxonomy" id="392823"/>
    <lineage>
        <taxon>Bacteria</taxon>
        <taxon>Bacillati</taxon>
        <taxon>Bacillota</taxon>
        <taxon>Bacilli</taxon>
        <taxon>Bacillales</taxon>
        <taxon>Bacillaceae</taxon>
        <taxon>Alkalibacillus</taxon>
    </lineage>
</organism>
<evidence type="ECO:0000313" key="11">
    <source>
        <dbReference type="EMBL" id="GAA0460386.1"/>
    </source>
</evidence>
<evidence type="ECO:0000256" key="9">
    <source>
        <dbReference type="SAM" id="MobiDB-lite"/>
    </source>
</evidence>
<feature type="domain" description="ABC transmembrane type-1" evidence="10">
    <location>
        <begin position="110"/>
        <end position="299"/>
    </location>
</feature>
<dbReference type="InterPro" id="IPR035906">
    <property type="entry name" value="MetI-like_sf"/>
</dbReference>
<dbReference type="NCBIfam" id="NF045474">
    <property type="entry name" value="Opp2C"/>
    <property type="match status" value="1"/>
</dbReference>
<dbReference type="PANTHER" id="PTHR43386:SF1">
    <property type="entry name" value="D,D-DIPEPTIDE TRANSPORT SYSTEM PERMEASE PROTEIN DDPC-RELATED"/>
    <property type="match status" value="1"/>
</dbReference>
<keyword evidence="3" id="KW-1003">Cell membrane</keyword>
<evidence type="ECO:0000256" key="3">
    <source>
        <dbReference type="ARBA" id="ARBA00022475"/>
    </source>
</evidence>
<dbReference type="RefSeq" id="WP_343782789.1">
    <property type="nucleotide sequence ID" value="NZ_BAAACZ010000011.1"/>
</dbReference>
<protein>
    <submittedName>
        <fullName evidence="11">ABC transporter permease</fullName>
    </submittedName>
</protein>
<dbReference type="PROSITE" id="PS50928">
    <property type="entry name" value="ABC_TM1"/>
    <property type="match status" value="1"/>
</dbReference>
<evidence type="ECO:0000256" key="8">
    <source>
        <dbReference type="RuleBase" id="RU363032"/>
    </source>
</evidence>
<dbReference type="Pfam" id="PF12911">
    <property type="entry name" value="OppC_N"/>
    <property type="match status" value="1"/>
</dbReference>
<feature type="region of interest" description="Disordered" evidence="9">
    <location>
        <begin position="1"/>
        <end position="27"/>
    </location>
</feature>
<evidence type="ECO:0000259" key="10">
    <source>
        <dbReference type="PROSITE" id="PS50928"/>
    </source>
</evidence>
<evidence type="ECO:0000256" key="4">
    <source>
        <dbReference type="ARBA" id="ARBA00022692"/>
    </source>
</evidence>
<comment type="subcellular location">
    <subcellularLocation>
        <location evidence="1 8">Cell membrane</location>
        <topology evidence="1 8">Multi-pass membrane protein</topology>
    </subcellularLocation>
</comment>
<comment type="similarity">
    <text evidence="7">Belongs to the binding-protein-dependent transport system permease family. OppBC subfamily.</text>
</comment>
<name>A0ABN0ZVH5_9BACI</name>
<dbReference type="Pfam" id="PF00528">
    <property type="entry name" value="BPD_transp_1"/>
    <property type="match status" value="1"/>
</dbReference>
<sequence length="312" mass="34054">MNTKNEKQQLESVKVNPNNNNPEPISEPEEIEAISPWKDAFRQFRKSRLAIVGIIMISFFVVLAIVAPWLSPYGFDEQNLADRLAPPSSDYWLGADHLGRDILTRIAYGARISLMVGLVAVSGALFFGTILGVVSGYFGRWVDMLISRIFDILLAFPSILLAIAIVAILGPSLTNALIAIAIINIPIFGRLVRSKVISLREEEYIMAAKAQGMKNGRILIHHILPNSLAPIIVQATLGFGTAILEAAALGFLGLGAQPPTPEWGKMLSDSRDFIQLAPWTLIFPGVSIMLVVLGFNLIGDGLRDALDPKMKN</sequence>
<feature type="transmembrane region" description="Helical" evidence="8">
    <location>
        <begin position="49"/>
        <end position="70"/>
    </location>
</feature>
<dbReference type="CDD" id="cd06261">
    <property type="entry name" value="TM_PBP2"/>
    <property type="match status" value="1"/>
</dbReference>
<keyword evidence="5 8" id="KW-1133">Transmembrane helix</keyword>
<dbReference type="SUPFAM" id="SSF161098">
    <property type="entry name" value="MetI-like"/>
    <property type="match status" value="1"/>
</dbReference>
<dbReference type="PANTHER" id="PTHR43386">
    <property type="entry name" value="OLIGOPEPTIDE TRANSPORT SYSTEM PERMEASE PROTEIN APPC"/>
    <property type="match status" value="1"/>
</dbReference>
<evidence type="ECO:0000256" key="7">
    <source>
        <dbReference type="ARBA" id="ARBA00024202"/>
    </source>
</evidence>
<dbReference type="InterPro" id="IPR025966">
    <property type="entry name" value="OppC_N"/>
</dbReference>
<gene>
    <name evidence="11" type="ORF">GCM10008935_14640</name>
</gene>
<evidence type="ECO:0000256" key="2">
    <source>
        <dbReference type="ARBA" id="ARBA00022448"/>
    </source>
</evidence>
<feature type="transmembrane region" description="Helical" evidence="8">
    <location>
        <begin position="150"/>
        <end position="170"/>
    </location>
</feature>
<comment type="caution">
    <text evidence="11">The sequence shown here is derived from an EMBL/GenBank/DDBJ whole genome shotgun (WGS) entry which is preliminary data.</text>
</comment>
<evidence type="ECO:0000313" key="12">
    <source>
        <dbReference type="Proteomes" id="UP001500740"/>
    </source>
</evidence>
<evidence type="ECO:0000256" key="1">
    <source>
        <dbReference type="ARBA" id="ARBA00004651"/>
    </source>
</evidence>
<keyword evidence="12" id="KW-1185">Reference proteome</keyword>
<dbReference type="InterPro" id="IPR050366">
    <property type="entry name" value="BP-dependent_transpt_permease"/>
</dbReference>
<evidence type="ECO:0000256" key="6">
    <source>
        <dbReference type="ARBA" id="ARBA00023136"/>
    </source>
</evidence>
<proteinExistence type="inferred from homology"/>
<feature type="transmembrane region" description="Helical" evidence="8">
    <location>
        <begin position="176"/>
        <end position="192"/>
    </location>
</feature>